<evidence type="ECO:0000256" key="5">
    <source>
        <dbReference type="ARBA" id="ARBA00022825"/>
    </source>
</evidence>
<dbReference type="InterPro" id="IPR040449">
    <property type="entry name" value="Peptidase_S66_N"/>
</dbReference>
<dbReference type="Proteomes" id="UP001172083">
    <property type="component" value="Unassembled WGS sequence"/>
</dbReference>
<dbReference type="SUPFAM" id="SSF141986">
    <property type="entry name" value="LD-carboxypeptidase A C-terminal domain-like"/>
    <property type="match status" value="1"/>
</dbReference>
<reference evidence="8" key="1">
    <citation type="submission" date="2023-06" db="EMBL/GenBank/DDBJ databases">
        <title>Genomic of Agaribacillus aureum.</title>
        <authorList>
            <person name="Wang G."/>
        </authorList>
    </citation>
    <scope>NUCLEOTIDE SEQUENCE</scope>
    <source>
        <strain evidence="8">BMA12</strain>
    </source>
</reference>
<dbReference type="Pfam" id="PF02016">
    <property type="entry name" value="Peptidase_S66"/>
    <property type="match status" value="1"/>
</dbReference>
<dbReference type="EMBL" id="JAUJEB010000007">
    <property type="protein sequence ID" value="MDN5215979.1"/>
    <property type="molecule type" value="Genomic_DNA"/>
</dbReference>
<keyword evidence="9" id="KW-1185">Reference proteome</keyword>
<evidence type="ECO:0000259" key="7">
    <source>
        <dbReference type="Pfam" id="PF17676"/>
    </source>
</evidence>
<name>A0ABT8LDY5_9BACT</name>
<keyword evidence="4" id="KW-0378">Hydrolase</keyword>
<feature type="domain" description="LD-carboxypeptidase C-terminal" evidence="7">
    <location>
        <begin position="173"/>
        <end position="290"/>
    </location>
</feature>
<organism evidence="8 9">
    <name type="scientific">Agaribacillus aureus</name>
    <dbReference type="NCBI Taxonomy" id="3051825"/>
    <lineage>
        <taxon>Bacteria</taxon>
        <taxon>Pseudomonadati</taxon>
        <taxon>Bacteroidota</taxon>
        <taxon>Cytophagia</taxon>
        <taxon>Cytophagales</taxon>
        <taxon>Splendidivirgaceae</taxon>
        <taxon>Agaribacillus</taxon>
    </lineage>
</organism>
<dbReference type="PANTHER" id="PTHR30237:SF2">
    <property type="entry name" value="MUREIN TETRAPEPTIDE CARBOXYPEPTIDASE"/>
    <property type="match status" value="1"/>
</dbReference>
<keyword evidence="2" id="KW-0121">Carboxypeptidase</keyword>
<dbReference type="InterPro" id="IPR029062">
    <property type="entry name" value="Class_I_gatase-like"/>
</dbReference>
<keyword evidence="5" id="KW-0720">Serine protease</keyword>
<proteinExistence type="inferred from homology"/>
<comment type="caution">
    <text evidence="8">The sequence shown here is derived from an EMBL/GenBank/DDBJ whole genome shotgun (WGS) entry which is preliminary data.</text>
</comment>
<dbReference type="PANTHER" id="PTHR30237">
    <property type="entry name" value="MURAMOYLTETRAPEPTIDE CARBOXYPEPTIDASE"/>
    <property type="match status" value="1"/>
</dbReference>
<keyword evidence="3" id="KW-0645">Protease</keyword>
<dbReference type="InterPro" id="IPR027461">
    <property type="entry name" value="Carboxypeptidase_A_C_sf"/>
</dbReference>
<dbReference type="Gene3D" id="3.50.30.60">
    <property type="entry name" value="LD-carboxypeptidase A C-terminal domain-like"/>
    <property type="match status" value="1"/>
</dbReference>
<evidence type="ECO:0000256" key="1">
    <source>
        <dbReference type="ARBA" id="ARBA00010233"/>
    </source>
</evidence>
<dbReference type="InterPro" id="IPR027478">
    <property type="entry name" value="LdcA_N"/>
</dbReference>
<dbReference type="InterPro" id="IPR040921">
    <property type="entry name" value="Peptidase_S66C"/>
</dbReference>
<evidence type="ECO:0000256" key="3">
    <source>
        <dbReference type="ARBA" id="ARBA00022670"/>
    </source>
</evidence>
<dbReference type="SUPFAM" id="SSF52317">
    <property type="entry name" value="Class I glutamine amidotransferase-like"/>
    <property type="match status" value="1"/>
</dbReference>
<dbReference type="CDD" id="cd07025">
    <property type="entry name" value="Peptidase_S66"/>
    <property type="match status" value="1"/>
</dbReference>
<accession>A0ABT8LDY5</accession>
<evidence type="ECO:0000313" key="9">
    <source>
        <dbReference type="Proteomes" id="UP001172083"/>
    </source>
</evidence>
<sequence>MHMIVPPPLQKGQKVAIVAPARHIDENAIDKAIEIFEAWDLEVAPGRHLFSSYHQFAGHDQQRAMDLQQAIQDPDIRAIFCVRGGYGTTRMIDMVDFNPLRRSPKWIVGFSDITAILSQLHNLGIESIHGIMPALFGREGTEAAVESLRKILFAEEDSYFINPHKLNKNGVAKGNLVGGNLSILCHLIGSDTDLVTDGTILFIEDVDEYLYRIDRMMVQMKRSGKLEMLAGLVVGHFTDMKDDETAGFGKDVYEIIMEHVSEYKYPVCFGFPAGHEVNNLALPIARYCTLKVDKFGGILTLGNN</sequence>
<dbReference type="InterPro" id="IPR003507">
    <property type="entry name" value="S66_fam"/>
</dbReference>
<evidence type="ECO:0000259" key="6">
    <source>
        <dbReference type="Pfam" id="PF02016"/>
    </source>
</evidence>
<feature type="domain" description="LD-carboxypeptidase N-terminal" evidence="6">
    <location>
        <begin position="15"/>
        <end position="130"/>
    </location>
</feature>
<evidence type="ECO:0000256" key="2">
    <source>
        <dbReference type="ARBA" id="ARBA00022645"/>
    </source>
</evidence>
<gene>
    <name evidence="8" type="ORF">QQ020_28130</name>
</gene>
<protein>
    <submittedName>
        <fullName evidence="8">LD-carboxypeptidase</fullName>
    </submittedName>
</protein>
<dbReference type="Pfam" id="PF17676">
    <property type="entry name" value="Peptidase_S66C"/>
    <property type="match status" value="1"/>
</dbReference>
<dbReference type="Gene3D" id="3.40.50.10740">
    <property type="entry name" value="Class I glutamine amidotransferase-like"/>
    <property type="match status" value="1"/>
</dbReference>
<evidence type="ECO:0000313" key="8">
    <source>
        <dbReference type="EMBL" id="MDN5215979.1"/>
    </source>
</evidence>
<comment type="similarity">
    <text evidence="1">Belongs to the peptidase S66 family.</text>
</comment>
<dbReference type="PIRSF" id="PIRSF028757">
    <property type="entry name" value="LD-carboxypeptidase"/>
    <property type="match status" value="1"/>
</dbReference>
<dbReference type="RefSeq" id="WP_346761314.1">
    <property type="nucleotide sequence ID" value="NZ_JAUJEB010000007.1"/>
</dbReference>
<evidence type="ECO:0000256" key="4">
    <source>
        <dbReference type="ARBA" id="ARBA00022801"/>
    </source>
</evidence>